<accession>A0A9N9NEJ1</accession>
<reference evidence="1" key="1">
    <citation type="submission" date="2021-06" db="EMBL/GenBank/DDBJ databases">
        <authorList>
            <person name="Kallberg Y."/>
            <person name="Tangrot J."/>
            <person name="Rosling A."/>
        </authorList>
    </citation>
    <scope>NUCLEOTIDE SEQUENCE</scope>
    <source>
        <strain evidence="1">FL966</strain>
    </source>
</reference>
<gene>
    <name evidence="1" type="ORF">CPELLU_LOCUS13449</name>
</gene>
<dbReference type="EMBL" id="CAJVQA010014299">
    <property type="protein sequence ID" value="CAG8730265.1"/>
    <property type="molecule type" value="Genomic_DNA"/>
</dbReference>
<keyword evidence="2" id="KW-1185">Reference proteome</keyword>
<comment type="caution">
    <text evidence="1">The sequence shown here is derived from an EMBL/GenBank/DDBJ whole genome shotgun (WGS) entry which is preliminary data.</text>
</comment>
<protein>
    <submittedName>
        <fullName evidence="1">2040_t:CDS:1</fullName>
    </submittedName>
</protein>
<dbReference type="Proteomes" id="UP000789759">
    <property type="component" value="Unassembled WGS sequence"/>
</dbReference>
<dbReference type="AlphaFoldDB" id="A0A9N9NEJ1"/>
<evidence type="ECO:0000313" key="2">
    <source>
        <dbReference type="Proteomes" id="UP000789759"/>
    </source>
</evidence>
<sequence>MKLTSSMKCLQLHQITINGFNRMKKEVNEYISNISKEEIIQNKKEIEGIARAKEVKETKPVVSKKRQQKEVSIEEKSTKILTQMQDK</sequence>
<proteinExistence type="predicted"/>
<name>A0A9N9NEJ1_9GLOM</name>
<evidence type="ECO:0000313" key="1">
    <source>
        <dbReference type="EMBL" id="CAG8730265.1"/>
    </source>
</evidence>
<organism evidence="1 2">
    <name type="scientific">Cetraspora pellucida</name>
    <dbReference type="NCBI Taxonomy" id="1433469"/>
    <lineage>
        <taxon>Eukaryota</taxon>
        <taxon>Fungi</taxon>
        <taxon>Fungi incertae sedis</taxon>
        <taxon>Mucoromycota</taxon>
        <taxon>Glomeromycotina</taxon>
        <taxon>Glomeromycetes</taxon>
        <taxon>Diversisporales</taxon>
        <taxon>Gigasporaceae</taxon>
        <taxon>Cetraspora</taxon>
    </lineage>
</organism>